<keyword evidence="4" id="KW-1185">Reference proteome</keyword>
<evidence type="ECO:0000313" key="3">
    <source>
        <dbReference type="EMBL" id="MBL0390747.1"/>
    </source>
</evidence>
<dbReference type="InterPro" id="IPR036280">
    <property type="entry name" value="Multihaem_cyt_sf"/>
</dbReference>
<name>A0A936YY31_9BURK</name>
<dbReference type="InterPro" id="IPR026352">
    <property type="entry name" value="Nanowire_3heme"/>
</dbReference>
<protein>
    <recommendedName>
        <fullName evidence="2">Cytochrome c7-like domain-containing protein</fullName>
    </recommendedName>
</protein>
<dbReference type="SUPFAM" id="SSF48695">
    <property type="entry name" value="Multiheme cytochromes"/>
    <property type="match status" value="1"/>
</dbReference>
<dbReference type="Gene3D" id="3.90.10.10">
    <property type="entry name" value="Cytochrome C3"/>
    <property type="match status" value="1"/>
</dbReference>
<sequence>MRAWPWLFVLGLALALAAALPARAEYGDVVLDQTSTKAGVRPVVFPHWFHRIRFRCKVCHSELGFKMRAGANRVLMDDIINGKFCGMCHNGQVAWSPDRCDLCHSGKPGIEPGIRGDSQTKGPGKW</sequence>
<feature type="chain" id="PRO_5037082127" description="Cytochrome c7-like domain-containing protein" evidence="1">
    <location>
        <begin position="25"/>
        <end position="126"/>
    </location>
</feature>
<dbReference type="Proteomes" id="UP000599109">
    <property type="component" value="Unassembled WGS sequence"/>
</dbReference>
<dbReference type="Pfam" id="PF14522">
    <property type="entry name" value="Cytochrome_C7"/>
    <property type="match status" value="1"/>
</dbReference>
<dbReference type="NCBIfam" id="TIGR04257">
    <property type="entry name" value="nanowire_3heme"/>
    <property type="match status" value="1"/>
</dbReference>
<accession>A0A936YY31</accession>
<feature type="signal peptide" evidence="1">
    <location>
        <begin position="1"/>
        <end position="24"/>
    </location>
</feature>
<evidence type="ECO:0000259" key="2">
    <source>
        <dbReference type="Pfam" id="PF14522"/>
    </source>
</evidence>
<dbReference type="RefSeq" id="WP_201673328.1">
    <property type="nucleotide sequence ID" value="NZ_JAEQNE010000001.1"/>
</dbReference>
<reference evidence="3 4" key="1">
    <citation type="journal article" date="2017" name="Int. J. Syst. Evol. Microbiol.">
        <title>Ramlibacter monticola sp. nov., isolated from forest soil.</title>
        <authorList>
            <person name="Chaudhary D.K."/>
            <person name="Kim J."/>
        </authorList>
    </citation>
    <scope>NUCLEOTIDE SEQUENCE [LARGE SCALE GENOMIC DNA]</scope>
    <source>
        <strain evidence="3 4">KACC 19175</strain>
    </source>
</reference>
<feature type="domain" description="Cytochrome c7-like" evidence="2">
    <location>
        <begin position="43"/>
        <end position="105"/>
    </location>
</feature>
<gene>
    <name evidence="3" type="ORF">JJ685_06270</name>
</gene>
<proteinExistence type="predicted"/>
<dbReference type="AlphaFoldDB" id="A0A936YY31"/>
<evidence type="ECO:0000256" key="1">
    <source>
        <dbReference type="SAM" id="SignalP"/>
    </source>
</evidence>
<dbReference type="InterPro" id="IPR029467">
    <property type="entry name" value="Cyt_c7-like"/>
</dbReference>
<keyword evidence="1" id="KW-0732">Signal</keyword>
<organism evidence="3 4">
    <name type="scientific">Ramlibacter monticola</name>
    <dbReference type="NCBI Taxonomy" id="1926872"/>
    <lineage>
        <taxon>Bacteria</taxon>
        <taxon>Pseudomonadati</taxon>
        <taxon>Pseudomonadota</taxon>
        <taxon>Betaproteobacteria</taxon>
        <taxon>Burkholderiales</taxon>
        <taxon>Comamonadaceae</taxon>
        <taxon>Ramlibacter</taxon>
    </lineage>
</organism>
<dbReference type="EMBL" id="JAEQNE010000001">
    <property type="protein sequence ID" value="MBL0390747.1"/>
    <property type="molecule type" value="Genomic_DNA"/>
</dbReference>
<comment type="caution">
    <text evidence="3">The sequence shown here is derived from an EMBL/GenBank/DDBJ whole genome shotgun (WGS) entry which is preliminary data.</text>
</comment>
<evidence type="ECO:0000313" key="4">
    <source>
        <dbReference type="Proteomes" id="UP000599109"/>
    </source>
</evidence>